<reference evidence="8" key="2">
    <citation type="journal article" date="2012" name="PLoS ONE">
        <title>A Deeply Branching Thermophilic Bacterium with an Ancient Acetyl-CoA Pathway Dominates a Subsurface Ecosystem.</title>
        <authorList>
            <person name="Takami H."/>
            <person name="Noguchi H."/>
            <person name="Takaki Y."/>
            <person name="Uchiyama I."/>
            <person name="Toyoda A."/>
            <person name="Nishi S."/>
            <person name="Chee G.-J."/>
            <person name="Arai W."/>
            <person name="Nunoura T."/>
            <person name="Itoh T."/>
            <person name="Hattori M."/>
            <person name="Takai K."/>
        </authorList>
    </citation>
    <scope>NUCLEOTIDE SEQUENCE</scope>
</reference>
<keyword evidence="8" id="KW-0670">Pyruvate</keyword>
<dbReference type="GO" id="GO:0016829">
    <property type="term" value="F:lyase activity"/>
    <property type="evidence" value="ECO:0007669"/>
    <property type="project" value="UniProtKB-KW"/>
</dbReference>
<dbReference type="PANTHER" id="PTHR30352">
    <property type="entry name" value="PYRUVATE FORMATE-LYASE-ACTIVATING ENZYME"/>
    <property type="match status" value="1"/>
</dbReference>
<dbReference type="CDD" id="cd01335">
    <property type="entry name" value="Radical_SAM"/>
    <property type="match status" value="1"/>
</dbReference>
<evidence type="ECO:0000313" key="8">
    <source>
        <dbReference type="EMBL" id="BAL56044.1"/>
    </source>
</evidence>
<dbReference type="InterPro" id="IPR027596">
    <property type="entry name" value="AmmeMemoSam_rS"/>
</dbReference>
<dbReference type="GO" id="GO:0046872">
    <property type="term" value="F:metal ion binding"/>
    <property type="evidence" value="ECO:0007669"/>
    <property type="project" value="UniProtKB-KW"/>
</dbReference>
<gene>
    <name evidence="8" type="ORF">HGMM_F34B05C18</name>
</gene>
<keyword evidence="3" id="KW-0949">S-adenosyl-L-methionine</keyword>
<dbReference type="NCBIfam" id="TIGR04337">
    <property type="entry name" value="AmmeMemoSam_rS"/>
    <property type="match status" value="1"/>
</dbReference>
<dbReference type="SUPFAM" id="SSF102114">
    <property type="entry name" value="Radical SAM enzymes"/>
    <property type="match status" value="1"/>
</dbReference>
<sequence length="352" mass="39089">MESPFVRESLLQERLNGKVRCHVCERRCIIVEGGQGWCRTRENRAGKLMTLIYGAVSSLAANPIEKKPFYHFYPGTFALTAGSWSCNFGCPWCQNWDISKAPPPHTGRYISPERFVALTEEAGCQGTSISFNEPTLSLEWSLDVFRLARERGLYNTYVTNGYMTPEALSLLIEAGLDAMNVDVKGDAQAVRRFCKGVDVDKVWAICHLARAQGVHIEITTLVIPTVNDAEAVLRGIASRIVAELGPDVPWHVSGYYPAYRFHVPPTPVRTLERAWRIGKDAGLEFVYVGNVPGHPYDNTTCPACGTLLIRRLGFDVLLNAVRDGRCPQCARPLAGVWAKTQVQGGLHAEHHH</sequence>
<keyword evidence="8" id="KW-0456">Lyase</keyword>
<dbReference type="InterPro" id="IPR007197">
    <property type="entry name" value="rSAM"/>
</dbReference>
<dbReference type="InterPro" id="IPR058240">
    <property type="entry name" value="rSAM_sf"/>
</dbReference>
<dbReference type="Gene3D" id="3.20.20.70">
    <property type="entry name" value="Aldolase class I"/>
    <property type="match status" value="1"/>
</dbReference>
<keyword evidence="2" id="KW-0004">4Fe-4S</keyword>
<evidence type="ECO:0000256" key="6">
    <source>
        <dbReference type="ARBA" id="ARBA00023014"/>
    </source>
</evidence>
<accession>H5SIQ8</accession>
<organism evidence="8">
    <name type="scientific">uncultured prokaryote</name>
    <dbReference type="NCBI Taxonomy" id="198431"/>
    <lineage>
        <taxon>unclassified sequences</taxon>
        <taxon>environmental samples</taxon>
    </lineage>
</organism>
<dbReference type="PROSITE" id="PS51918">
    <property type="entry name" value="RADICAL_SAM"/>
    <property type="match status" value="1"/>
</dbReference>
<proteinExistence type="predicted"/>
<reference evidence="8" key="1">
    <citation type="journal article" date="2005" name="Environ. Microbiol.">
        <title>Genetic and functional properties of uncultivated thermophilic crenarchaeotes from a subsurface gold mine as revealed by analysis of genome fragments.</title>
        <authorList>
            <person name="Nunoura T."/>
            <person name="Hirayama H."/>
            <person name="Takami H."/>
            <person name="Oida H."/>
            <person name="Nishi S."/>
            <person name="Shimamura S."/>
            <person name="Suzuki Y."/>
            <person name="Inagaki F."/>
            <person name="Takai K."/>
            <person name="Nealson K.H."/>
            <person name="Horikoshi K."/>
        </authorList>
    </citation>
    <scope>NUCLEOTIDE SEQUENCE</scope>
</reference>
<dbReference type="InterPro" id="IPR034457">
    <property type="entry name" value="Organic_radical-activating"/>
</dbReference>
<dbReference type="SFLD" id="SFLDS00029">
    <property type="entry name" value="Radical_SAM"/>
    <property type="match status" value="1"/>
</dbReference>
<keyword evidence="6" id="KW-0411">Iron-sulfur</keyword>
<evidence type="ECO:0000256" key="4">
    <source>
        <dbReference type="ARBA" id="ARBA00022723"/>
    </source>
</evidence>
<feature type="domain" description="Radical SAM core" evidence="7">
    <location>
        <begin position="71"/>
        <end position="290"/>
    </location>
</feature>
<dbReference type="SFLD" id="SFLDG01101">
    <property type="entry name" value="Uncharacterised_Radical_SAM_Su"/>
    <property type="match status" value="1"/>
</dbReference>
<dbReference type="GO" id="GO:0051539">
    <property type="term" value="F:4 iron, 4 sulfur cluster binding"/>
    <property type="evidence" value="ECO:0007669"/>
    <property type="project" value="UniProtKB-KW"/>
</dbReference>
<protein>
    <submittedName>
        <fullName evidence="8">Pyruvate formate lyase activating enzyme</fullName>
    </submittedName>
</protein>
<comment type="cofactor">
    <cofactor evidence="1">
        <name>[4Fe-4S] cluster</name>
        <dbReference type="ChEBI" id="CHEBI:49883"/>
    </cofactor>
</comment>
<dbReference type="PANTHER" id="PTHR30352:SF5">
    <property type="entry name" value="PYRUVATE FORMATE-LYASE 1-ACTIVATING ENZYME"/>
    <property type="match status" value="1"/>
</dbReference>
<keyword evidence="5" id="KW-0408">Iron</keyword>
<dbReference type="AlphaFoldDB" id="H5SIQ8"/>
<evidence type="ECO:0000256" key="1">
    <source>
        <dbReference type="ARBA" id="ARBA00001966"/>
    </source>
</evidence>
<keyword evidence="4" id="KW-0479">Metal-binding</keyword>
<dbReference type="PIRSF" id="PIRSF004869">
    <property type="entry name" value="PflX_prd"/>
    <property type="match status" value="1"/>
</dbReference>
<evidence type="ECO:0000259" key="7">
    <source>
        <dbReference type="PROSITE" id="PS51918"/>
    </source>
</evidence>
<name>H5SIQ8_9ZZZZ</name>
<evidence type="ECO:0000256" key="3">
    <source>
        <dbReference type="ARBA" id="ARBA00022691"/>
    </source>
</evidence>
<dbReference type="Pfam" id="PF04055">
    <property type="entry name" value="Radical_SAM"/>
    <property type="match status" value="1"/>
</dbReference>
<evidence type="ECO:0000256" key="5">
    <source>
        <dbReference type="ARBA" id="ARBA00023004"/>
    </source>
</evidence>
<dbReference type="InterPro" id="IPR013785">
    <property type="entry name" value="Aldolase_TIM"/>
</dbReference>
<dbReference type="InterPro" id="IPR016431">
    <property type="entry name" value="Pyrv-formate_lyase-activ_prd"/>
</dbReference>
<dbReference type="EMBL" id="AP011736">
    <property type="protein sequence ID" value="BAL56044.1"/>
    <property type="molecule type" value="Genomic_DNA"/>
</dbReference>
<evidence type="ECO:0000256" key="2">
    <source>
        <dbReference type="ARBA" id="ARBA00022485"/>
    </source>
</evidence>